<accession>E3J5A5</accession>
<dbReference type="HOGENOM" id="CLU_090963_0_0_11"/>
<evidence type="ECO:0000259" key="2">
    <source>
        <dbReference type="PROSITE" id="PS51903"/>
    </source>
</evidence>
<name>E3J5A5_PSEI1</name>
<dbReference type="Proteomes" id="UP000002484">
    <property type="component" value="Chromosome"/>
</dbReference>
<dbReference type="Gene3D" id="1.10.1780.10">
    <property type="entry name" value="Clp, N-terminal domain"/>
    <property type="match status" value="1"/>
</dbReference>
<dbReference type="InParanoid" id="E3J5A5"/>
<organism evidence="3 4">
    <name type="scientific">Pseudofrankia inefficax (strain DSM 45817 / CECT 9037 / DDB 130130 / EuI1c)</name>
    <name type="common">Frankia inefficax</name>
    <dbReference type="NCBI Taxonomy" id="298654"/>
    <lineage>
        <taxon>Bacteria</taxon>
        <taxon>Bacillati</taxon>
        <taxon>Actinomycetota</taxon>
        <taxon>Actinomycetes</taxon>
        <taxon>Frankiales</taxon>
        <taxon>Frankiaceae</taxon>
        <taxon>Pseudofrankia</taxon>
    </lineage>
</organism>
<dbReference type="PROSITE" id="PS51903">
    <property type="entry name" value="CLP_R"/>
    <property type="match status" value="1"/>
</dbReference>
<dbReference type="OrthoDB" id="3213589at2"/>
<dbReference type="SUPFAM" id="SSF81923">
    <property type="entry name" value="Double Clp-N motif"/>
    <property type="match status" value="2"/>
</dbReference>
<evidence type="ECO:0000313" key="3">
    <source>
        <dbReference type="EMBL" id="ADP80703.1"/>
    </source>
</evidence>
<protein>
    <submittedName>
        <fullName evidence="3">Clp domain protein</fullName>
    </submittedName>
</protein>
<dbReference type="eggNOG" id="COG0542">
    <property type="taxonomic scope" value="Bacteria"/>
</dbReference>
<dbReference type="AlphaFoldDB" id="E3J5A5"/>
<dbReference type="RefSeq" id="WP_013423821.1">
    <property type="nucleotide sequence ID" value="NC_014666.1"/>
</dbReference>
<evidence type="ECO:0000313" key="4">
    <source>
        <dbReference type="Proteomes" id="UP000002484"/>
    </source>
</evidence>
<gene>
    <name evidence="3" type="ordered locus">FraEuI1c_2670</name>
</gene>
<dbReference type="KEGG" id="fri:FraEuI1c_2670"/>
<dbReference type="InterPro" id="IPR004176">
    <property type="entry name" value="Clp_R_N"/>
</dbReference>
<evidence type="ECO:0000256" key="1">
    <source>
        <dbReference type="PROSITE-ProRule" id="PRU01251"/>
    </source>
</evidence>
<keyword evidence="4" id="KW-1185">Reference proteome</keyword>
<reference evidence="3 4" key="1">
    <citation type="submission" date="2010-10" db="EMBL/GenBank/DDBJ databases">
        <title>Complete sequence of Frankia sp. EuI1c.</title>
        <authorList>
            <consortium name="US DOE Joint Genome Institute"/>
            <person name="Lucas S."/>
            <person name="Copeland A."/>
            <person name="Lapidus A."/>
            <person name="Cheng J.-F."/>
            <person name="Bruce D."/>
            <person name="Goodwin L."/>
            <person name="Pitluck S."/>
            <person name="Chertkov O."/>
            <person name="Detter J.C."/>
            <person name="Han C."/>
            <person name="Tapia R."/>
            <person name="Land M."/>
            <person name="Hauser L."/>
            <person name="Jeffries C."/>
            <person name="Kyrpides N."/>
            <person name="Ivanova N."/>
            <person name="Mikhailova N."/>
            <person name="Beauchemin N."/>
            <person name="Sen A."/>
            <person name="Sur S.A."/>
            <person name="Gtari M."/>
            <person name="Wall L."/>
            <person name="Tisa L."/>
            <person name="Woyke T."/>
        </authorList>
    </citation>
    <scope>NUCLEOTIDE SEQUENCE [LARGE SCALE GENOMIC DNA]</scope>
    <source>
        <strain evidence="4">DSM 45817 / CECT 9037 / EuI1c</strain>
    </source>
</reference>
<dbReference type="STRING" id="298654.FraEuI1c_2670"/>
<feature type="domain" description="Clp R" evidence="2">
    <location>
        <begin position="1"/>
        <end position="155"/>
    </location>
</feature>
<keyword evidence="1" id="KW-0677">Repeat</keyword>
<sequence length="218" mass="23751">MHDLLNDHARRLLVLAQGEALGLSHDEIATEHLLLGALDRRIGSGAAALASLGVTHDRAHTEIVRIVGHGSGRGMARGRGRAGRARSLPLSLRAQWILERARREAAAIDHTSVGSEHILLALLREDGGHAFRVFERLRVNRDEAHRRVLVALDVLPYPGPTLLDGIAGNLDARIEQVRAAKDDALDRRDFGLAVEFRQVERNLVAQQAPSGETASRTA</sequence>
<dbReference type="EMBL" id="CP002299">
    <property type="protein sequence ID" value="ADP80703.1"/>
    <property type="molecule type" value="Genomic_DNA"/>
</dbReference>
<dbReference type="Pfam" id="PF02861">
    <property type="entry name" value="Clp_N"/>
    <property type="match status" value="1"/>
</dbReference>
<dbReference type="InterPro" id="IPR036628">
    <property type="entry name" value="Clp_N_dom_sf"/>
</dbReference>
<proteinExistence type="predicted"/>